<evidence type="ECO:0000256" key="2">
    <source>
        <dbReference type="ARBA" id="ARBA00004479"/>
    </source>
</evidence>
<dbReference type="InterPro" id="IPR013783">
    <property type="entry name" value="Ig-like_fold"/>
</dbReference>
<evidence type="ECO:0000256" key="11">
    <source>
        <dbReference type="ARBA" id="ARBA00022989"/>
    </source>
</evidence>
<evidence type="ECO:0000256" key="5">
    <source>
        <dbReference type="ARBA" id="ARBA00022475"/>
    </source>
</evidence>
<dbReference type="InterPro" id="IPR041416">
    <property type="entry name" value="IL-1RAcP-like_ig"/>
</dbReference>
<dbReference type="FunFam" id="2.60.40.10:FF:000188">
    <property type="entry name" value="Interleukin-1 receptor accessory protein-like 1"/>
    <property type="match status" value="1"/>
</dbReference>
<evidence type="ECO:0000256" key="12">
    <source>
        <dbReference type="ARBA" id="ARBA00023027"/>
    </source>
</evidence>
<evidence type="ECO:0000256" key="9">
    <source>
        <dbReference type="ARBA" id="ARBA00022737"/>
    </source>
</evidence>
<feature type="transmembrane region" description="Helical" evidence="19">
    <location>
        <begin position="292"/>
        <end position="314"/>
    </location>
</feature>
<keyword evidence="18" id="KW-0393">Immunoglobulin domain</keyword>
<comment type="subcellular location">
    <subcellularLocation>
        <location evidence="1">Cell membrane</location>
    </subcellularLocation>
    <subcellularLocation>
        <location evidence="2">Membrane</location>
        <topology evidence="2">Single-pass type I membrane protein</topology>
    </subcellularLocation>
    <subcellularLocation>
        <location evidence="3">Secreted</location>
    </subcellularLocation>
</comment>
<keyword evidence="5" id="KW-1003">Cell membrane</keyword>
<name>M3XII6_LATCH</name>
<dbReference type="GO" id="GO:0004908">
    <property type="term" value="F:interleukin-1 receptor activity"/>
    <property type="evidence" value="ECO:0007669"/>
    <property type="project" value="InterPro"/>
</dbReference>
<keyword evidence="23" id="KW-1185">Reference proteome</keyword>
<dbReference type="GO" id="GO:0005886">
    <property type="term" value="C:plasma membrane"/>
    <property type="evidence" value="ECO:0007669"/>
    <property type="project" value="UniProtKB-SubCell"/>
</dbReference>
<reference evidence="23" key="1">
    <citation type="submission" date="2011-08" db="EMBL/GenBank/DDBJ databases">
        <title>The draft genome of Latimeria chalumnae.</title>
        <authorList>
            <person name="Di Palma F."/>
            <person name="Alfoldi J."/>
            <person name="Johnson J."/>
            <person name="Berlin A."/>
            <person name="Gnerre S."/>
            <person name="Jaffe D."/>
            <person name="MacCallum I."/>
            <person name="Young S."/>
            <person name="Walker B.J."/>
            <person name="Lander E."/>
            <person name="Lindblad-Toh K."/>
        </authorList>
    </citation>
    <scope>NUCLEOTIDE SEQUENCE [LARGE SCALE GENOMIC DNA]</scope>
    <source>
        <strain evidence="23">Wild caught</strain>
    </source>
</reference>
<keyword evidence="6" id="KW-0964">Secreted</keyword>
<dbReference type="Pfam" id="PF01582">
    <property type="entry name" value="TIR"/>
    <property type="match status" value="1"/>
</dbReference>
<dbReference type="HOGENOM" id="CLU_025552_1_0_1"/>
<evidence type="ECO:0000313" key="23">
    <source>
        <dbReference type="Proteomes" id="UP000008672"/>
    </source>
</evidence>
<reference evidence="22" key="2">
    <citation type="submission" date="2025-08" db="UniProtKB">
        <authorList>
            <consortium name="Ensembl"/>
        </authorList>
    </citation>
    <scope>IDENTIFICATION</scope>
</reference>
<dbReference type="FunFam" id="2.60.40.10:FF:000284">
    <property type="entry name" value="interleukin-1 receptor accessory protein-like 1"/>
    <property type="match status" value="1"/>
</dbReference>
<dbReference type="InterPro" id="IPR007110">
    <property type="entry name" value="Ig-like_dom"/>
</dbReference>
<evidence type="ECO:0000256" key="14">
    <source>
        <dbReference type="ARBA" id="ARBA00023157"/>
    </source>
</evidence>
<protein>
    <submittedName>
        <fullName evidence="22">Interleukin 1 receptor accessory protein</fullName>
    </submittedName>
</protein>
<evidence type="ECO:0000256" key="17">
    <source>
        <dbReference type="ARBA" id="ARBA00023198"/>
    </source>
</evidence>
<dbReference type="InterPro" id="IPR035897">
    <property type="entry name" value="Toll_tir_struct_dom_sf"/>
</dbReference>
<accession>M3XII6</accession>
<dbReference type="PRINTS" id="PR01536">
    <property type="entry name" value="INTRLKN1R12F"/>
</dbReference>
<keyword evidence="7 19" id="KW-0812">Transmembrane</keyword>
<evidence type="ECO:0000256" key="3">
    <source>
        <dbReference type="ARBA" id="ARBA00004613"/>
    </source>
</evidence>
<dbReference type="Gene3D" id="3.40.50.10140">
    <property type="entry name" value="Toll/interleukin-1 receptor homology (TIR) domain"/>
    <property type="match status" value="1"/>
</dbReference>
<evidence type="ECO:0000256" key="10">
    <source>
        <dbReference type="ARBA" id="ARBA00022801"/>
    </source>
</evidence>
<keyword evidence="11 19" id="KW-1133">Transmembrane helix</keyword>
<dbReference type="SMART" id="SM00409">
    <property type="entry name" value="IG"/>
    <property type="match status" value="2"/>
</dbReference>
<dbReference type="SMART" id="SM00255">
    <property type="entry name" value="TIR"/>
    <property type="match status" value="1"/>
</dbReference>
<dbReference type="GeneTree" id="ENSGT01150000286976"/>
<dbReference type="Bgee" id="ENSLACG00000016241">
    <property type="expression patterns" value="Expressed in pelvic fin and 4 other cell types or tissues"/>
</dbReference>
<evidence type="ECO:0000256" key="7">
    <source>
        <dbReference type="ARBA" id="ARBA00022692"/>
    </source>
</evidence>
<sequence>MWYRTRQNQDIEEPINFRLPDNRITKEKDVLWFRPISFNDTGNYTCMLMNATYSSKVAFPVRTIEKDLNSCNSNLMKTYKEELYLEHTQEIACPDTEGFYPMNAQSSITWYSNCSSDMGPTERKLNENKLLFLIMREIYEGNYTCILTYTENNKTFNLTRTINVQVVASYRSAKPPSILNPNNQQIFTFMPGEEAVLSCRVFFSYLRNSRDEVWWTIDGVNVSDITDPRIKTNMSVEPRKLGEKIIRKALLIKGITNQELKYNYTCFANNPNGTRWSQAAVKRKAPKYTVELACGLGMTVFIVVVSIIIYHVYWLEMVLLYRAYFGADETVGDGKEYDIYVSYARNAEEEEFVLLTLRNVLENDFGYKVCIFDRDSLPGGIITDETLRFIEKSRRLIVVLSPNYLLKGTQALLELKVGIDSMASTGNIKVILLQFKPVKNTNMVKELKRAKAVLTVIKWRAEKSKDLQCRFWKQLQVALPVKKKLKTSHFSQNGTSYKQLNDQAEVYS</sequence>
<dbReference type="InterPro" id="IPR036179">
    <property type="entry name" value="Ig-like_dom_sf"/>
</dbReference>
<evidence type="ECO:0000256" key="16">
    <source>
        <dbReference type="ARBA" id="ARBA00023180"/>
    </source>
</evidence>
<keyword evidence="14" id="KW-1015">Disulfide bond</keyword>
<dbReference type="InterPro" id="IPR015621">
    <property type="entry name" value="IL-1_rcpt_fam"/>
</dbReference>
<feature type="domain" description="Ig-like" evidence="21">
    <location>
        <begin position="175"/>
        <end position="282"/>
    </location>
</feature>
<gene>
    <name evidence="22" type="primary">IL1RAP</name>
</gene>
<proteinExistence type="inferred from homology"/>
<evidence type="ECO:0000313" key="22">
    <source>
        <dbReference type="Ensembl" id="ENSLACP00000022542.1"/>
    </source>
</evidence>
<evidence type="ECO:0000256" key="18">
    <source>
        <dbReference type="ARBA" id="ARBA00023319"/>
    </source>
</evidence>
<evidence type="ECO:0000256" key="6">
    <source>
        <dbReference type="ARBA" id="ARBA00022525"/>
    </source>
</evidence>
<keyword evidence="8" id="KW-0732">Signal</keyword>
<dbReference type="GO" id="GO:0016787">
    <property type="term" value="F:hydrolase activity"/>
    <property type="evidence" value="ECO:0007669"/>
    <property type="project" value="UniProtKB-KW"/>
</dbReference>
<dbReference type="Gene3D" id="2.60.40.10">
    <property type="entry name" value="Immunoglobulins"/>
    <property type="match status" value="3"/>
</dbReference>
<dbReference type="EMBL" id="AFYH01039831">
    <property type="status" value="NOT_ANNOTATED_CDS"/>
    <property type="molecule type" value="Genomic_DNA"/>
</dbReference>
<keyword evidence="16" id="KW-0325">Glycoprotein</keyword>
<keyword evidence="17" id="KW-0395">Inflammatory response</keyword>
<dbReference type="AlphaFoldDB" id="M3XII6"/>
<dbReference type="SUPFAM" id="SSF48726">
    <property type="entry name" value="Immunoglobulin"/>
    <property type="match status" value="2"/>
</dbReference>
<keyword evidence="12" id="KW-0520">NAD</keyword>
<dbReference type="InterPro" id="IPR004074">
    <property type="entry name" value="IL-1_rcpt_I/II-typ"/>
</dbReference>
<dbReference type="SUPFAM" id="SSF52200">
    <property type="entry name" value="Toll/Interleukin receptor TIR domain"/>
    <property type="match status" value="1"/>
</dbReference>
<keyword evidence="10" id="KW-0378">Hydrolase</keyword>
<dbReference type="EMBL" id="AFYH01039832">
    <property type="status" value="NOT_ANNOTATED_CDS"/>
    <property type="molecule type" value="Genomic_DNA"/>
</dbReference>
<dbReference type="PANTHER" id="PTHR11890">
    <property type="entry name" value="INTERLEUKIN-1 RECEPTOR FAMILY MEMBER"/>
    <property type="match status" value="1"/>
</dbReference>
<keyword evidence="15" id="KW-0675">Receptor</keyword>
<comment type="similarity">
    <text evidence="4">Belongs to the interleukin-1 receptor family.</text>
</comment>
<dbReference type="PROSITE" id="PS50835">
    <property type="entry name" value="IG_LIKE"/>
    <property type="match status" value="3"/>
</dbReference>
<dbReference type="Proteomes" id="UP000008672">
    <property type="component" value="Unassembled WGS sequence"/>
</dbReference>
<evidence type="ECO:0000256" key="13">
    <source>
        <dbReference type="ARBA" id="ARBA00023136"/>
    </source>
</evidence>
<organism evidence="22 23">
    <name type="scientific">Latimeria chalumnae</name>
    <name type="common">Coelacanth</name>
    <dbReference type="NCBI Taxonomy" id="7897"/>
    <lineage>
        <taxon>Eukaryota</taxon>
        <taxon>Metazoa</taxon>
        <taxon>Chordata</taxon>
        <taxon>Craniata</taxon>
        <taxon>Vertebrata</taxon>
        <taxon>Euteleostomi</taxon>
        <taxon>Coelacanthiformes</taxon>
        <taxon>Coelacanthidae</taxon>
        <taxon>Latimeria</taxon>
    </lineage>
</organism>
<evidence type="ECO:0000259" key="21">
    <source>
        <dbReference type="PROSITE" id="PS50835"/>
    </source>
</evidence>
<dbReference type="GO" id="GO:0006954">
    <property type="term" value="P:inflammatory response"/>
    <property type="evidence" value="ECO:0007669"/>
    <property type="project" value="UniProtKB-KW"/>
</dbReference>
<dbReference type="PANTHER" id="PTHR11890:SF20">
    <property type="entry name" value="INTERLEUKIN-1 RECEPTOR ACCESSORY PROTEIN"/>
    <property type="match status" value="1"/>
</dbReference>
<dbReference type="FunFam" id="3.40.50.10140:FF:000002">
    <property type="entry name" value="Interleukin 1 receptor accessory protein"/>
    <property type="match status" value="1"/>
</dbReference>
<dbReference type="GO" id="GO:0005576">
    <property type="term" value="C:extracellular region"/>
    <property type="evidence" value="ECO:0007669"/>
    <property type="project" value="UniProtKB-SubCell"/>
</dbReference>
<evidence type="ECO:0000256" key="15">
    <source>
        <dbReference type="ARBA" id="ARBA00023170"/>
    </source>
</evidence>
<dbReference type="EMBL" id="AFYH01039830">
    <property type="status" value="NOT_ANNOTATED_CDS"/>
    <property type="molecule type" value="Genomic_DNA"/>
</dbReference>
<feature type="domain" description="TIR" evidence="20">
    <location>
        <begin position="335"/>
        <end position="479"/>
    </location>
</feature>
<keyword evidence="13 19" id="KW-0472">Membrane</keyword>
<feature type="domain" description="Ig-like" evidence="21">
    <location>
        <begin position="1"/>
        <end position="58"/>
    </location>
</feature>
<evidence type="ECO:0000256" key="19">
    <source>
        <dbReference type="SAM" id="Phobius"/>
    </source>
</evidence>
<dbReference type="Ensembl" id="ENSLACT00000025636.1">
    <property type="protein sequence ID" value="ENSLACP00000022542.1"/>
    <property type="gene ID" value="ENSLACG00000016241.2"/>
</dbReference>
<evidence type="ECO:0000259" key="20">
    <source>
        <dbReference type="PROSITE" id="PS50104"/>
    </source>
</evidence>
<dbReference type="PROSITE" id="PS50104">
    <property type="entry name" value="TIR"/>
    <property type="match status" value="1"/>
</dbReference>
<dbReference type="PRINTS" id="PR01537">
    <property type="entry name" value="INTRLKN1R1F"/>
</dbReference>
<reference evidence="22" key="3">
    <citation type="submission" date="2025-09" db="UniProtKB">
        <authorList>
            <consortium name="Ensembl"/>
        </authorList>
    </citation>
    <scope>IDENTIFICATION</scope>
</reference>
<dbReference type="OMA" id="YICTVRY"/>
<dbReference type="InterPro" id="IPR000157">
    <property type="entry name" value="TIR_dom"/>
</dbReference>
<evidence type="ECO:0000256" key="1">
    <source>
        <dbReference type="ARBA" id="ARBA00004236"/>
    </source>
</evidence>
<evidence type="ECO:0000256" key="8">
    <source>
        <dbReference type="ARBA" id="ARBA00022729"/>
    </source>
</evidence>
<dbReference type="Pfam" id="PF18452">
    <property type="entry name" value="Ig_6"/>
    <property type="match status" value="1"/>
</dbReference>
<keyword evidence="9" id="KW-0677">Repeat</keyword>
<evidence type="ECO:0000256" key="4">
    <source>
        <dbReference type="ARBA" id="ARBA00009752"/>
    </source>
</evidence>
<feature type="domain" description="Ig-like" evidence="21">
    <location>
        <begin position="60"/>
        <end position="163"/>
    </location>
</feature>
<dbReference type="InterPro" id="IPR003599">
    <property type="entry name" value="Ig_sub"/>
</dbReference>